<dbReference type="InterPro" id="IPR050523">
    <property type="entry name" value="AKR_Detox_Biosynth"/>
</dbReference>
<dbReference type="SUPFAM" id="SSF51430">
    <property type="entry name" value="NAD(P)-linked oxidoreductase"/>
    <property type="match status" value="1"/>
</dbReference>
<dbReference type="InterPro" id="IPR036812">
    <property type="entry name" value="NAD(P)_OxRdtase_dom_sf"/>
</dbReference>
<sequence length="320" mass="34376">MVRISLGASGLVVPPLCIGTMYFGTQVPVQESHRILDRALERGYAFFDTANNYAFWAEGAVGDESEQTIGSWLRSRARGSVLVATKVGARPQPGSASLDSVLGLSRPAIREQVEGSLRRLQTDYVDVLYAHIDDSLTPLEETVSALLDEVARGTARRIACSNLSAERLSDAVDAVQGGPGYCAIQQRFTYLTPAEGADLTPHVLLSEDVMEVAERASMSRLGYSPLLGGAYSAPGRGVPDTYISENTERQLSALRDVASTYEVDSGQVVLAWMAQRSRPVVPVVGVSSVQQLESALVGAQTQLDTAALQHLEQQRGTQHA</sequence>
<dbReference type="InterPro" id="IPR023210">
    <property type="entry name" value="NADP_OxRdtase_dom"/>
</dbReference>
<dbReference type="EMBL" id="PDJG01000001">
    <property type="protein sequence ID" value="PFG33053.1"/>
    <property type="molecule type" value="Genomic_DNA"/>
</dbReference>
<comment type="caution">
    <text evidence="2">The sequence shown here is derived from an EMBL/GenBank/DDBJ whole genome shotgun (WGS) entry which is preliminary data.</text>
</comment>
<dbReference type="Pfam" id="PF00248">
    <property type="entry name" value="Aldo_ket_red"/>
    <property type="match status" value="1"/>
</dbReference>
<reference evidence="2 3" key="1">
    <citation type="submission" date="2017-10" db="EMBL/GenBank/DDBJ databases">
        <title>Sequencing the genomes of 1000 actinobacteria strains.</title>
        <authorList>
            <person name="Klenk H.-P."/>
        </authorList>
    </citation>
    <scope>NUCLEOTIDE SEQUENCE [LARGE SCALE GENOMIC DNA]</scope>
    <source>
        <strain evidence="2 3">DSM 18966</strain>
    </source>
</reference>
<evidence type="ECO:0000313" key="2">
    <source>
        <dbReference type="EMBL" id="PFG33053.1"/>
    </source>
</evidence>
<evidence type="ECO:0000313" key="3">
    <source>
        <dbReference type="Proteomes" id="UP000225548"/>
    </source>
</evidence>
<dbReference type="PANTHER" id="PTHR43364">
    <property type="entry name" value="NADH-SPECIFIC METHYLGLYOXAL REDUCTASE-RELATED"/>
    <property type="match status" value="1"/>
</dbReference>
<dbReference type="Proteomes" id="UP000225548">
    <property type="component" value="Unassembled WGS sequence"/>
</dbReference>
<dbReference type="Gene3D" id="3.20.20.100">
    <property type="entry name" value="NADP-dependent oxidoreductase domain"/>
    <property type="match status" value="1"/>
</dbReference>
<accession>A0A2A9E2J1</accession>
<name>A0A2A9E2J1_9MICO</name>
<dbReference type="RefSeq" id="WP_098454324.1">
    <property type="nucleotide sequence ID" value="NZ_PDJG01000001.1"/>
</dbReference>
<protein>
    <submittedName>
        <fullName evidence="2">Aryl-alcohol dehydrogenase-like predicted oxidoreductase</fullName>
    </submittedName>
</protein>
<gene>
    <name evidence="2" type="ORF">ATL42_0913</name>
</gene>
<dbReference type="OrthoDB" id="9768793at2"/>
<feature type="domain" description="NADP-dependent oxidoreductase" evidence="1">
    <location>
        <begin position="15"/>
        <end position="312"/>
    </location>
</feature>
<keyword evidence="3" id="KW-1185">Reference proteome</keyword>
<evidence type="ECO:0000259" key="1">
    <source>
        <dbReference type="Pfam" id="PF00248"/>
    </source>
</evidence>
<dbReference type="AlphaFoldDB" id="A0A2A9E2J1"/>
<proteinExistence type="predicted"/>
<dbReference type="PANTHER" id="PTHR43364:SF6">
    <property type="entry name" value="OXIDOREDUCTASE-RELATED"/>
    <property type="match status" value="1"/>
</dbReference>
<organism evidence="2 3">
    <name type="scientific">Sanguibacter antarcticus</name>
    <dbReference type="NCBI Taxonomy" id="372484"/>
    <lineage>
        <taxon>Bacteria</taxon>
        <taxon>Bacillati</taxon>
        <taxon>Actinomycetota</taxon>
        <taxon>Actinomycetes</taxon>
        <taxon>Micrococcales</taxon>
        <taxon>Sanguibacteraceae</taxon>
        <taxon>Sanguibacter</taxon>
    </lineage>
</organism>
<dbReference type="GO" id="GO:0005829">
    <property type="term" value="C:cytosol"/>
    <property type="evidence" value="ECO:0007669"/>
    <property type="project" value="TreeGrafter"/>
</dbReference>